<dbReference type="SMART" id="SM00342">
    <property type="entry name" value="HTH_ARAC"/>
    <property type="match status" value="1"/>
</dbReference>
<dbReference type="Proteomes" id="UP001139411">
    <property type="component" value="Unassembled WGS sequence"/>
</dbReference>
<evidence type="ECO:0000256" key="1">
    <source>
        <dbReference type="ARBA" id="ARBA00023015"/>
    </source>
</evidence>
<reference evidence="5" key="1">
    <citation type="submission" date="2022-01" db="EMBL/GenBank/DDBJ databases">
        <title>Novel species in genus Dyadobacter.</title>
        <authorList>
            <person name="Ma C."/>
        </authorList>
    </citation>
    <scope>NUCLEOTIDE SEQUENCE</scope>
    <source>
        <strain evidence="5">CY357</strain>
    </source>
</reference>
<protein>
    <submittedName>
        <fullName evidence="5">AraC family transcriptional regulator</fullName>
    </submittedName>
</protein>
<dbReference type="InterPro" id="IPR009057">
    <property type="entry name" value="Homeodomain-like_sf"/>
</dbReference>
<dbReference type="SUPFAM" id="SSF46689">
    <property type="entry name" value="Homeodomain-like"/>
    <property type="match status" value="1"/>
</dbReference>
<evidence type="ECO:0000259" key="4">
    <source>
        <dbReference type="PROSITE" id="PS01124"/>
    </source>
</evidence>
<dbReference type="PANTHER" id="PTHR47893:SF1">
    <property type="entry name" value="REGULATORY PROTEIN PCHR"/>
    <property type="match status" value="1"/>
</dbReference>
<dbReference type="EMBL" id="JAKFFV010000003">
    <property type="protein sequence ID" value="MCF2497502.1"/>
    <property type="molecule type" value="Genomic_DNA"/>
</dbReference>
<dbReference type="GO" id="GO:0003700">
    <property type="term" value="F:DNA-binding transcription factor activity"/>
    <property type="evidence" value="ECO:0007669"/>
    <property type="project" value="InterPro"/>
</dbReference>
<dbReference type="Pfam" id="PF12833">
    <property type="entry name" value="HTH_18"/>
    <property type="match status" value="1"/>
</dbReference>
<evidence type="ECO:0000313" key="6">
    <source>
        <dbReference type="Proteomes" id="UP001139411"/>
    </source>
</evidence>
<sequence length="343" mass="39597">MGAYVLHSTDILEFNNYPNPQYVGADHYASQGDGFICFREEKVGTLRFKNALFPHMHVMDLRWSTNKEICIQGNDVGDNVNINFHMRGKLNTQFKGLNQELKMRPSTHNLVFSPNDGDINRVEAHAELEMFHISFNKAFFADIIGCDDAWSEKVLNNLAQNKPFSGVNGTMDLTPTMQLLVNDVRNCQSAGPLRNLFIQSKTLELLGHQISQFRNSDFVHEDIKPDEAEKLYHLRAYLDAHFLDELSLTQLSRICILNEFKLKKGFKLLFGTTIFHYLREKRMEYARKLLLDCSLSVEEVAHKLGYEHAHHFSTAFKKFYKTCPSSFKIGKYATMHRFPDFVV</sequence>
<keyword evidence="3" id="KW-0804">Transcription</keyword>
<proteinExistence type="predicted"/>
<evidence type="ECO:0000313" key="5">
    <source>
        <dbReference type="EMBL" id="MCF2497502.1"/>
    </source>
</evidence>
<feature type="domain" description="HTH araC/xylS-type" evidence="4">
    <location>
        <begin position="232"/>
        <end position="330"/>
    </location>
</feature>
<evidence type="ECO:0000256" key="3">
    <source>
        <dbReference type="ARBA" id="ARBA00023163"/>
    </source>
</evidence>
<keyword evidence="1" id="KW-0805">Transcription regulation</keyword>
<organism evidence="5 6">
    <name type="scientific">Dyadobacter chenhuakuii</name>
    <dbReference type="NCBI Taxonomy" id="2909339"/>
    <lineage>
        <taxon>Bacteria</taxon>
        <taxon>Pseudomonadati</taxon>
        <taxon>Bacteroidota</taxon>
        <taxon>Cytophagia</taxon>
        <taxon>Cytophagales</taxon>
        <taxon>Spirosomataceae</taxon>
        <taxon>Dyadobacter</taxon>
    </lineage>
</organism>
<dbReference type="PANTHER" id="PTHR47893">
    <property type="entry name" value="REGULATORY PROTEIN PCHR"/>
    <property type="match status" value="1"/>
</dbReference>
<keyword evidence="2" id="KW-0238">DNA-binding</keyword>
<dbReference type="InterPro" id="IPR018060">
    <property type="entry name" value="HTH_AraC"/>
</dbReference>
<dbReference type="GO" id="GO:0043565">
    <property type="term" value="F:sequence-specific DNA binding"/>
    <property type="evidence" value="ECO:0007669"/>
    <property type="project" value="InterPro"/>
</dbReference>
<dbReference type="RefSeq" id="WP_235176939.1">
    <property type="nucleotide sequence ID" value="NZ_JAKFFV010000003.1"/>
</dbReference>
<dbReference type="PRINTS" id="PR00032">
    <property type="entry name" value="HTHARAC"/>
</dbReference>
<evidence type="ECO:0000256" key="2">
    <source>
        <dbReference type="ARBA" id="ARBA00023125"/>
    </source>
</evidence>
<accession>A0A9X1QBM8</accession>
<dbReference type="PROSITE" id="PS01124">
    <property type="entry name" value="HTH_ARAC_FAMILY_2"/>
    <property type="match status" value="1"/>
</dbReference>
<dbReference type="Gene3D" id="1.10.10.60">
    <property type="entry name" value="Homeodomain-like"/>
    <property type="match status" value="2"/>
</dbReference>
<dbReference type="AlphaFoldDB" id="A0A9X1QBM8"/>
<comment type="caution">
    <text evidence="5">The sequence shown here is derived from an EMBL/GenBank/DDBJ whole genome shotgun (WGS) entry which is preliminary data.</text>
</comment>
<gene>
    <name evidence="5" type="ORF">L0661_04240</name>
</gene>
<name>A0A9X1QBM8_9BACT</name>
<dbReference type="InterPro" id="IPR020449">
    <property type="entry name" value="Tscrpt_reg_AraC-type_HTH"/>
</dbReference>
<dbReference type="InterPro" id="IPR053142">
    <property type="entry name" value="PchR_regulatory_protein"/>
</dbReference>